<comment type="caution">
    <text evidence="1">The sequence shown here is derived from an EMBL/GenBank/DDBJ whole genome shotgun (WGS) entry which is preliminary data.</text>
</comment>
<keyword evidence="2" id="KW-1185">Reference proteome</keyword>
<dbReference type="Proteomes" id="UP001529380">
    <property type="component" value="Unassembled WGS sequence"/>
</dbReference>
<protein>
    <submittedName>
        <fullName evidence="1">Uncharacterized protein</fullName>
    </submittedName>
</protein>
<evidence type="ECO:0000313" key="1">
    <source>
        <dbReference type="EMBL" id="MDM8201460.1"/>
    </source>
</evidence>
<gene>
    <name evidence="1" type="ORF">QUW08_09170</name>
</gene>
<dbReference type="EMBL" id="JAUDCL010000015">
    <property type="protein sequence ID" value="MDM8201460.1"/>
    <property type="molecule type" value="Genomic_DNA"/>
</dbReference>
<accession>A0ABT7URT8</accession>
<organism evidence="1 2">
    <name type="scientific">Allofournierella massiliensis</name>
    <dbReference type="NCBI Taxonomy" id="1650663"/>
    <lineage>
        <taxon>Bacteria</taxon>
        <taxon>Bacillati</taxon>
        <taxon>Bacillota</taxon>
        <taxon>Clostridia</taxon>
        <taxon>Eubacteriales</taxon>
        <taxon>Oscillospiraceae</taxon>
        <taxon>Allofournierella</taxon>
    </lineage>
</organism>
<name>A0ABT7URT8_9FIRM</name>
<proteinExistence type="predicted"/>
<evidence type="ECO:0000313" key="2">
    <source>
        <dbReference type="Proteomes" id="UP001529380"/>
    </source>
</evidence>
<dbReference type="RefSeq" id="WP_289599975.1">
    <property type="nucleotide sequence ID" value="NZ_JAUDCL010000015.1"/>
</dbReference>
<sequence length="334" mass="38907">MRRREFSTWLQRAVTAPVVSDYINRCQRVEINLKINLDDEFARDKGRALLEKLTYTAEDQANNRSLKCNIYFRAGSDLKSGMSSLKTAVSRYFEFCNTVDVGITGEHVEEEQKTPAAKGVDSYQEFLNYFKIEKEALFEWGISSTIFPSIDKVAVEWENLKKRIFDGKTVYIRGYGRDAHGTQLYKNFYVRLLGNTCVEKDPTNNSIPHKLIQRITGLKRNDDIYNYQVSHIWGRTKNVFLFEAPWNICYVPKIIDPFTGHETKGIWPLEYQRLFIAKASELYKPFVDEYNQILKSLDFENQLYQYIESLKGQGTQKELAQFEKDVRSELSPIG</sequence>
<reference evidence="1 2" key="1">
    <citation type="submission" date="2023-06" db="EMBL/GenBank/DDBJ databases">
        <title>Identification and characterization of horizontal gene transfer across gut microbiota members of farm animals based on homology search.</title>
        <authorList>
            <person name="Schwarzerova J."/>
            <person name="Nykrynova M."/>
            <person name="Jureckova K."/>
            <person name="Cejkova D."/>
            <person name="Rychlik I."/>
        </authorList>
    </citation>
    <scope>NUCLEOTIDE SEQUENCE [LARGE SCALE GENOMIC DNA]</scope>
    <source>
        <strain evidence="1 2">ET340</strain>
    </source>
</reference>